<sequence length="188" mass="21873">MVVFNVALNKPAYQLYPYRPGEYTYDASNAVDGRKSDLSWEGGQCAISDVYKQTVTWWVNLTSVHSIHHITIYFRTDNLDSYYRKYIAEDLLGFSVYVSNTTDRSQGTLCFKDDNFTINTIPSVFTPNCFVHGQYVIYYNERLPGVVYPDDYYRSVAIHLCEVEVFAIYLDYPCMSTIPRMITWDVVF</sequence>
<dbReference type="SUPFAM" id="SSF49785">
    <property type="entry name" value="Galactose-binding domain-like"/>
    <property type="match status" value="1"/>
</dbReference>
<dbReference type="EMBL" id="JH817295">
    <property type="protein sequence ID" value="EKC38774.1"/>
    <property type="molecule type" value="Genomic_DNA"/>
</dbReference>
<dbReference type="PANTHER" id="PTHR45713:SF15">
    <property type="entry name" value="F5_8 TYPE C DOMAIN-CONTAINING PROTEIN"/>
    <property type="match status" value="1"/>
</dbReference>
<dbReference type="InterPro" id="IPR051941">
    <property type="entry name" value="BG_Antigen-Binding_Lectin"/>
</dbReference>
<proteinExistence type="predicted"/>
<name>K1R5F9_MAGGI</name>
<protein>
    <recommendedName>
        <fullName evidence="2">Fucolectin tachylectin-4 pentraxin-1 domain-containing protein</fullName>
    </recommendedName>
</protein>
<organism evidence="1">
    <name type="scientific">Magallana gigas</name>
    <name type="common">Pacific oyster</name>
    <name type="synonym">Crassostrea gigas</name>
    <dbReference type="NCBI Taxonomy" id="29159"/>
    <lineage>
        <taxon>Eukaryota</taxon>
        <taxon>Metazoa</taxon>
        <taxon>Spiralia</taxon>
        <taxon>Lophotrochozoa</taxon>
        <taxon>Mollusca</taxon>
        <taxon>Bivalvia</taxon>
        <taxon>Autobranchia</taxon>
        <taxon>Pteriomorphia</taxon>
        <taxon>Ostreida</taxon>
        <taxon>Ostreoidea</taxon>
        <taxon>Ostreidae</taxon>
        <taxon>Magallana</taxon>
    </lineage>
</organism>
<dbReference type="PANTHER" id="PTHR45713">
    <property type="entry name" value="FTP DOMAIN-CONTAINING PROTEIN"/>
    <property type="match status" value="1"/>
</dbReference>
<gene>
    <name evidence="1" type="ORF">CGI_10007545</name>
</gene>
<reference evidence="1" key="1">
    <citation type="journal article" date="2012" name="Nature">
        <title>The oyster genome reveals stress adaptation and complexity of shell formation.</title>
        <authorList>
            <person name="Zhang G."/>
            <person name="Fang X."/>
            <person name="Guo X."/>
            <person name="Li L."/>
            <person name="Luo R."/>
            <person name="Xu F."/>
            <person name="Yang P."/>
            <person name="Zhang L."/>
            <person name="Wang X."/>
            <person name="Qi H."/>
            <person name="Xiong Z."/>
            <person name="Que H."/>
            <person name="Xie Y."/>
            <person name="Holland P.W."/>
            <person name="Paps J."/>
            <person name="Zhu Y."/>
            <person name="Wu F."/>
            <person name="Chen Y."/>
            <person name="Wang J."/>
            <person name="Peng C."/>
            <person name="Meng J."/>
            <person name="Yang L."/>
            <person name="Liu J."/>
            <person name="Wen B."/>
            <person name="Zhang N."/>
            <person name="Huang Z."/>
            <person name="Zhu Q."/>
            <person name="Feng Y."/>
            <person name="Mount A."/>
            <person name="Hedgecock D."/>
            <person name="Xu Z."/>
            <person name="Liu Y."/>
            <person name="Domazet-Loso T."/>
            <person name="Du Y."/>
            <person name="Sun X."/>
            <person name="Zhang S."/>
            <person name="Liu B."/>
            <person name="Cheng P."/>
            <person name="Jiang X."/>
            <person name="Li J."/>
            <person name="Fan D."/>
            <person name="Wang W."/>
            <person name="Fu W."/>
            <person name="Wang T."/>
            <person name="Wang B."/>
            <person name="Zhang J."/>
            <person name="Peng Z."/>
            <person name="Li Y."/>
            <person name="Li N."/>
            <person name="Wang J."/>
            <person name="Chen M."/>
            <person name="He Y."/>
            <person name="Tan F."/>
            <person name="Song X."/>
            <person name="Zheng Q."/>
            <person name="Huang R."/>
            <person name="Yang H."/>
            <person name="Du X."/>
            <person name="Chen L."/>
            <person name="Yang M."/>
            <person name="Gaffney P.M."/>
            <person name="Wang S."/>
            <person name="Luo L."/>
            <person name="She Z."/>
            <person name="Ming Y."/>
            <person name="Huang W."/>
            <person name="Zhang S."/>
            <person name="Huang B."/>
            <person name="Zhang Y."/>
            <person name="Qu T."/>
            <person name="Ni P."/>
            <person name="Miao G."/>
            <person name="Wang J."/>
            <person name="Wang Q."/>
            <person name="Steinberg C.E."/>
            <person name="Wang H."/>
            <person name="Li N."/>
            <person name="Qian L."/>
            <person name="Zhang G."/>
            <person name="Li Y."/>
            <person name="Yang H."/>
            <person name="Liu X."/>
            <person name="Wang J."/>
            <person name="Yin Y."/>
            <person name="Wang J."/>
        </authorList>
    </citation>
    <scope>NUCLEOTIDE SEQUENCE [LARGE SCALE GENOMIC DNA]</scope>
    <source>
        <strain evidence="1">05x7-T-G4-1.051#20</strain>
    </source>
</reference>
<evidence type="ECO:0000313" key="1">
    <source>
        <dbReference type="EMBL" id="EKC38774.1"/>
    </source>
</evidence>
<dbReference type="Gene3D" id="2.60.120.260">
    <property type="entry name" value="Galactose-binding domain-like"/>
    <property type="match status" value="1"/>
</dbReference>
<accession>K1R5F9</accession>
<dbReference type="InParanoid" id="K1R5F9"/>
<dbReference type="HOGENOM" id="CLU_043336_3_0_1"/>
<dbReference type="InterPro" id="IPR008979">
    <property type="entry name" value="Galactose-bd-like_sf"/>
</dbReference>
<evidence type="ECO:0008006" key="2">
    <source>
        <dbReference type="Google" id="ProtNLM"/>
    </source>
</evidence>
<dbReference type="AlphaFoldDB" id="K1R5F9"/>